<comment type="caution">
    <text evidence="1">The sequence shown here is derived from an EMBL/GenBank/DDBJ whole genome shotgun (WGS) entry which is preliminary data.</text>
</comment>
<dbReference type="OMA" id="DCQNELN"/>
<reference evidence="1" key="1">
    <citation type="submission" date="2021-01" db="EMBL/GenBank/DDBJ databases">
        <authorList>
            <consortium name="Genoscope - CEA"/>
            <person name="William W."/>
        </authorList>
    </citation>
    <scope>NUCLEOTIDE SEQUENCE</scope>
</reference>
<evidence type="ECO:0000313" key="2">
    <source>
        <dbReference type="Proteomes" id="UP000688137"/>
    </source>
</evidence>
<sequence length="550" mass="65287">MNLYQIDKFTQITLPQSLQSNSTSNIYIDNEWLDQQLKQIQQVDFQNYNLPSNTDISQFVLQQSYGETPSLQQNKKDEFEFSLLNLDNLEDDEQNKYSQNKKYQLEQKKKNFKKSKTTTNGFALDETDLFQTEQESLRKWKSSQIQKKSEFTKQFNDYKQNCQIEIVVKYFGSKYQQTLLVNDQIIAAELIVLALKTFQQDQFSDKSKYEYPNFTLAYKLIGTEITPAKFAFTNDENFDNDSFKFDDESLENPEIDLESQVFYKTVELLPGLNSFGLDFQFIKQTYLTNPEFLILLIEDPKSQTFYHIKVNKNGNLKDCQNELNRKLTRKYLKNDYYLSLKYPCVNYDCGDLGQQFPINQLPLHWLVIQSRSSNLLQESIDEANIVSNKNNINNLQENNNQSNSCRFLSLDFMQLATVEKMPLLYGYQEFNLLKYDKGCFNEIIFGIDYFDIYYQYNEKQSKKIGIINFIYKLAKQIFLEKSEKKQYKRIPLNVITDLKQKKEKYFEIHYELFDGFKKKLLFCSRNDDKNVIREVYSKLEYLVSIQQSIE</sequence>
<gene>
    <name evidence="1" type="ORF">PPRIM_AZ9-3.1.T0660022</name>
</gene>
<dbReference type="AlphaFoldDB" id="A0A8S1MTH3"/>
<name>A0A8S1MTH3_PARPR</name>
<protein>
    <submittedName>
        <fullName evidence="1">Uncharacterized protein</fullName>
    </submittedName>
</protein>
<organism evidence="1 2">
    <name type="scientific">Paramecium primaurelia</name>
    <dbReference type="NCBI Taxonomy" id="5886"/>
    <lineage>
        <taxon>Eukaryota</taxon>
        <taxon>Sar</taxon>
        <taxon>Alveolata</taxon>
        <taxon>Ciliophora</taxon>
        <taxon>Intramacronucleata</taxon>
        <taxon>Oligohymenophorea</taxon>
        <taxon>Peniculida</taxon>
        <taxon>Parameciidae</taxon>
        <taxon>Paramecium</taxon>
    </lineage>
</organism>
<dbReference type="Proteomes" id="UP000688137">
    <property type="component" value="Unassembled WGS sequence"/>
</dbReference>
<evidence type="ECO:0000313" key="1">
    <source>
        <dbReference type="EMBL" id="CAD8081491.1"/>
    </source>
</evidence>
<accession>A0A8S1MTH3</accession>
<keyword evidence="2" id="KW-1185">Reference proteome</keyword>
<dbReference type="EMBL" id="CAJJDM010000068">
    <property type="protein sequence ID" value="CAD8081491.1"/>
    <property type="molecule type" value="Genomic_DNA"/>
</dbReference>
<proteinExistence type="predicted"/>